<dbReference type="AlphaFoldDB" id="A0A6A4H9A9"/>
<evidence type="ECO:0000313" key="2">
    <source>
        <dbReference type="Proteomes" id="UP000799118"/>
    </source>
</evidence>
<proteinExistence type="predicted"/>
<organism evidence="1 2">
    <name type="scientific">Gymnopus androsaceus JB14</name>
    <dbReference type="NCBI Taxonomy" id="1447944"/>
    <lineage>
        <taxon>Eukaryota</taxon>
        <taxon>Fungi</taxon>
        <taxon>Dikarya</taxon>
        <taxon>Basidiomycota</taxon>
        <taxon>Agaricomycotina</taxon>
        <taxon>Agaricomycetes</taxon>
        <taxon>Agaricomycetidae</taxon>
        <taxon>Agaricales</taxon>
        <taxon>Marasmiineae</taxon>
        <taxon>Omphalotaceae</taxon>
        <taxon>Gymnopus</taxon>
    </lineage>
</organism>
<dbReference type="Pfam" id="PF14223">
    <property type="entry name" value="Retrotran_gag_2"/>
    <property type="match status" value="1"/>
</dbReference>
<dbReference type="Proteomes" id="UP000799118">
    <property type="component" value="Unassembled WGS sequence"/>
</dbReference>
<dbReference type="EMBL" id="ML769551">
    <property type="protein sequence ID" value="KAE9394386.1"/>
    <property type="molecule type" value="Genomic_DNA"/>
</dbReference>
<accession>A0A6A4H9A9</accession>
<sequence>MAGARLGPGSGSGPGSMHIEKSQCLSRKNITQITSLGCMQLGTGSILVDQNMTHHESQNCNEVKVEAAKQKAKDWLDGNKKTKTIIARAVPLSKLYLIQNATSAHNAWLALKQEYEPANTLTAININQQIIRNACPAGGDPVSWLQSMTSSLQNT</sequence>
<name>A0A6A4H9A9_9AGAR</name>
<dbReference type="OrthoDB" id="2946818at2759"/>
<evidence type="ECO:0000313" key="1">
    <source>
        <dbReference type="EMBL" id="KAE9394386.1"/>
    </source>
</evidence>
<keyword evidence="2" id="KW-1185">Reference proteome</keyword>
<reference evidence="1" key="1">
    <citation type="journal article" date="2019" name="Environ. Microbiol.">
        <title>Fungal ecological strategies reflected in gene transcription - a case study of two litter decomposers.</title>
        <authorList>
            <person name="Barbi F."/>
            <person name="Kohler A."/>
            <person name="Barry K."/>
            <person name="Baskaran P."/>
            <person name="Daum C."/>
            <person name="Fauchery L."/>
            <person name="Ihrmark K."/>
            <person name="Kuo A."/>
            <person name="LaButti K."/>
            <person name="Lipzen A."/>
            <person name="Morin E."/>
            <person name="Grigoriev I.V."/>
            <person name="Henrissat B."/>
            <person name="Lindahl B."/>
            <person name="Martin F."/>
        </authorList>
    </citation>
    <scope>NUCLEOTIDE SEQUENCE</scope>
    <source>
        <strain evidence="1">JB14</strain>
    </source>
</reference>
<protein>
    <submittedName>
        <fullName evidence="1">Uncharacterized protein</fullName>
    </submittedName>
</protein>
<gene>
    <name evidence="1" type="ORF">BT96DRAFT_943217</name>
</gene>